<evidence type="ECO:0000313" key="6">
    <source>
        <dbReference type="EMBL" id="MXR52502.1"/>
    </source>
</evidence>
<evidence type="ECO:0000313" key="7">
    <source>
        <dbReference type="Proteomes" id="UP000466535"/>
    </source>
</evidence>
<keyword evidence="4 5" id="KW-0472">Membrane</keyword>
<feature type="transmembrane region" description="Helical" evidence="5">
    <location>
        <begin position="408"/>
        <end position="426"/>
    </location>
</feature>
<evidence type="ECO:0000256" key="4">
    <source>
        <dbReference type="ARBA" id="ARBA00023136"/>
    </source>
</evidence>
<feature type="transmembrane region" description="Helical" evidence="5">
    <location>
        <begin position="40"/>
        <end position="60"/>
    </location>
</feature>
<comment type="subcellular location">
    <subcellularLocation>
        <location evidence="1">Membrane</location>
        <topology evidence="1">Multi-pass membrane protein</topology>
    </subcellularLocation>
</comment>
<keyword evidence="3 5" id="KW-1133">Transmembrane helix</keyword>
<dbReference type="InterPro" id="IPR035952">
    <property type="entry name" value="Rhomboid-like_sf"/>
</dbReference>
<keyword evidence="7" id="KW-1185">Reference proteome</keyword>
<accession>A0A6B0TAS2</accession>
<evidence type="ECO:0000256" key="5">
    <source>
        <dbReference type="SAM" id="Phobius"/>
    </source>
</evidence>
<feature type="transmembrane region" description="Helical" evidence="5">
    <location>
        <begin position="157"/>
        <end position="180"/>
    </location>
</feature>
<protein>
    <submittedName>
        <fullName evidence="6">Rhomboid family intramembrane serine protease</fullName>
    </submittedName>
</protein>
<feature type="transmembrane region" description="Helical" evidence="5">
    <location>
        <begin position="239"/>
        <end position="263"/>
    </location>
</feature>
<dbReference type="GO" id="GO:0008233">
    <property type="term" value="F:peptidase activity"/>
    <property type="evidence" value="ECO:0007669"/>
    <property type="project" value="UniProtKB-KW"/>
</dbReference>
<dbReference type="RefSeq" id="WP_159764636.1">
    <property type="nucleotide sequence ID" value="NZ_WUUT01000005.1"/>
</dbReference>
<dbReference type="Gene3D" id="1.20.1540.10">
    <property type="entry name" value="Rhomboid-like"/>
    <property type="match status" value="1"/>
</dbReference>
<dbReference type="Proteomes" id="UP000466535">
    <property type="component" value="Unassembled WGS sequence"/>
</dbReference>
<reference evidence="6 7" key="1">
    <citation type="submission" date="2019-12" db="EMBL/GenBank/DDBJ databases">
        <title>Isolation and characterization of three novel carbon monoxide-oxidizing members of Halobacteria from salione crusts and soils.</title>
        <authorList>
            <person name="Myers M.R."/>
            <person name="King G.M."/>
        </authorList>
    </citation>
    <scope>NUCLEOTIDE SEQUENCE [LARGE SCALE GENOMIC DNA]</scope>
    <source>
        <strain evidence="6 7">WSH3</strain>
    </source>
</reference>
<dbReference type="GO" id="GO:0016020">
    <property type="term" value="C:membrane"/>
    <property type="evidence" value="ECO:0007669"/>
    <property type="project" value="UniProtKB-SubCell"/>
</dbReference>
<organism evidence="6 7">
    <name type="scientific">Halovenus carboxidivorans</name>
    <dbReference type="NCBI Taxonomy" id="2692199"/>
    <lineage>
        <taxon>Archaea</taxon>
        <taxon>Methanobacteriati</taxon>
        <taxon>Methanobacteriota</taxon>
        <taxon>Stenosarchaea group</taxon>
        <taxon>Halobacteria</taxon>
        <taxon>Halobacteriales</taxon>
        <taxon>Haloarculaceae</taxon>
        <taxon>Halovenus</taxon>
    </lineage>
</organism>
<evidence type="ECO:0000256" key="3">
    <source>
        <dbReference type="ARBA" id="ARBA00022989"/>
    </source>
</evidence>
<proteinExistence type="predicted"/>
<keyword evidence="2 5" id="KW-0812">Transmembrane</keyword>
<feature type="transmembrane region" description="Helical" evidence="5">
    <location>
        <begin position="345"/>
        <end position="364"/>
    </location>
</feature>
<evidence type="ECO:0000256" key="1">
    <source>
        <dbReference type="ARBA" id="ARBA00004141"/>
    </source>
</evidence>
<keyword evidence="6" id="KW-0378">Hydrolase</keyword>
<feature type="transmembrane region" description="Helical" evidence="5">
    <location>
        <begin position="6"/>
        <end position="28"/>
    </location>
</feature>
<dbReference type="GO" id="GO:0006508">
    <property type="term" value="P:proteolysis"/>
    <property type="evidence" value="ECO:0007669"/>
    <property type="project" value="UniProtKB-KW"/>
</dbReference>
<dbReference type="EMBL" id="WUUT01000005">
    <property type="protein sequence ID" value="MXR52502.1"/>
    <property type="molecule type" value="Genomic_DNA"/>
</dbReference>
<feature type="transmembrane region" description="Helical" evidence="5">
    <location>
        <begin position="305"/>
        <end position="325"/>
    </location>
</feature>
<feature type="transmembrane region" description="Helical" evidence="5">
    <location>
        <begin position="192"/>
        <end position="219"/>
    </location>
</feature>
<dbReference type="AlphaFoldDB" id="A0A6B0TAS2"/>
<feature type="transmembrane region" description="Helical" evidence="5">
    <location>
        <begin position="275"/>
        <end position="293"/>
    </location>
</feature>
<name>A0A6B0TAS2_9EURY</name>
<comment type="caution">
    <text evidence="6">The sequence shown here is derived from an EMBL/GenBank/DDBJ whole genome shotgun (WGS) entry which is preliminary data.</text>
</comment>
<dbReference type="OrthoDB" id="205691at2157"/>
<evidence type="ECO:0000256" key="2">
    <source>
        <dbReference type="ARBA" id="ARBA00022692"/>
    </source>
</evidence>
<gene>
    <name evidence="6" type="ORF">GRX03_12905</name>
</gene>
<sequence>MLAGVGPVRIGIVTALFVAFGYLWLLSGRGVWYDRLSERFIFGVPWGTVLCIAGVVGFYLSAQSGFTHWNSPVTLPFRSWSYLYPLGLLTSGFAHAGPGHLMGNMIGTLVLAPIVEYAWGHYPPQDSNDEYEYPPPAEIDGPRDSSPGTVSRWHTPWVRALVIFPAIVAVVSLVTSVLAFGWSLGFSGTVYAFGGFAVVYFPVAAVIAMVGFTGTAVLVNTLLDPVVRATAEAGSGGPPSWWGVNVQAHLLGFLLGVLLALVLLHRRNESRRPALVFFATLLFGLSRQLYVFADSPEEDVFLQLRGVGVIFVLGLSVLVTAAVAADESPLPDRVSEISWVPRMRLVSVLWIGSVAVLIWAAWSGTFSRGSVPPFGIGTIPVLLILLLYPFFPSHRPSRIGTQLTRRDLFVFSLAFVVAVVALPSIVTNNARMAEDPVPDGESITVDGYEVTYAEGTRHGRIGTEESGLIVVNEQRQIWIAAAGKSDLKNSGTVTVPVGGIGWRETVTATRRGWNVVGNDSAYTVEVSHGDETVQAFRSGRSTARAEIANKTVAVEPGDGQFRLNVTRGDTVLGTTAIPAVNDSARVGSLSFETERTDGTPSVFAREDGTRVLIAKQERGG</sequence>
<feature type="transmembrane region" description="Helical" evidence="5">
    <location>
        <begin position="370"/>
        <end position="388"/>
    </location>
</feature>
<dbReference type="SUPFAM" id="SSF144091">
    <property type="entry name" value="Rhomboid-like"/>
    <property type="match status" value="1"/>
</dbReference>
<keyword evidence="6" id="KW-0645">Protease</keyword>